<evidence type="ECO:0000256" key="4">
    <source>
        <dbReference type="SAM" id="MobiDB-lite"/>
    </source>
</evidence>
<dbReference type="Gene3D" id="2.130.10.10">
    <property type="entry name" value="YVTN repeat-like/Quinoprotein amine dehydrogenase"/>
    <property type="match status" value="3"/>
</dbReference>
<sequence>MSQGQDERQREGLDDLRVVEAGGASSPGAEAAKEAARGGIRRWMLGAGDATRAAGPWALVAGLTASSIAPLVVSAAGGDLAAVFQGVSGLSSGFLPDALASAAERLKDDASEQEWSQALQQELAARLETSQALRADVATLLEAVGAVETTVQAALQQSGESSAGVAREVLIAVSGLGGDFERFREHVVRSLGTLQHELAAHSAQQRQENDRAHEQLVAMTGLFADLVTSVRRGAAGAVPADGALVRPGLEVCPYPGLNSFQARDADFFTGRADVVNELVGRITQAAHAPRGPLLLVGVSGVGKSSLLRAGVVPALRREEAQRAGARAWEVVVMTPTGRTDAPDATSSRRVRPLLELAGRVGAASGIDSLLGKPEHFGAFTASTPGQLLIVVDQFEQVFDTATVSEQHRDEFVTALVNAAPALVLISVRADFYERCVRLHQLAGHLPGDQVVLGPMTPEGLRQAVLQPAGRVGVGVEPALVELLLADLGVGGEGTYDPGSLPLLAHALRATWDRRVAPGDLTVDAYRSSGGISGAVTQEAEEVWERLTVPERRELRHLLLRGVVVTGREVTRRAVPRPEPAGRWLTWMIERRLMTADAGSVQISHEALLWAWPRLAGWVAAERENLQLQQQLTEAADYWAANAHDPGALYRGARLTAAQDWAAERDDLTWQQRQFIETSVGAAQHELTTERTRTRRLRRLAASLVVLLVAAITAGGYAYSQGQAARRQTAMAQSQRFAAQSAQLAGTDPRRAKLLAVHGWGESHTQEARSALLSAQMLEHAGALATRSWQNQVALSPDGRWTVTGGQDGSVRLWDNQTHEIAHDLGTLEGTIWQIDFSPDGSMVSAGAGQEVRIWQVASGRQVRTFPAHFFTAWDSDSSMVLMTSRDELFEVGSWSVTDGERQRLHLTLAADRIVSGLAVSRADQRLAVTVRHLPGRDTEVKLLDLSSGRVVSHFAATSGAPSRIDFSRRGELAVGFGDSDEVVLRDARTGASHGKIATADVEIAAVSSVTYSPSGRFVLISGGGYVRVWELDRRQWSGSAFLGSSADRGAGAIFDVAAMDDGPLLAAAGQTSTMLIRWNTEWVHPSETGLVAVRAQDNRFVVGDEAGAVWKVGGPGQPARKLAQGRGTILALAGARDGAVASGSDTGDIMVLGADGRRRATLNAGPGRQVPDLVLTDSLLVAGTGPILKVADDLKVPSRVQVWNASTLEPVATHTFRDRYGITMTPSPDGDDVAVLLDSVDGSSGEQARVLLYHLTDLADPDGKPYRTIDLPRNEGATRTAFAPGGATIALAGANGRIRLFDTRTGALTKTFGHHSGSVRDLAFSPDGATVASISSADDVVRLWDPVTGELRAELTGHTLGVNRVAFSADGTTLYSTGADGLAGVWTLDPDEAVARICADLSGDFADEDWRSLGLDLAHSPCRQR</sequence>
<keyword evidence="7" id="KW-1185">Reference proteome</keyword>
<accession>A0ABT9P7A6</accession>
<dbReference type="PROSITE" id="PS50082">
    <property type="entry name" value="WD_REPEATS_2"/>
    <property type="match status" value="4"/>
</dbReference>
<feature type="repeat" description="WD" evidence="3">
    <location>
        <begin position="824"/>
        <end position="864"/>
    </location>
</feature>
<dbReference type="SUPFAM" id="SSF52540">
    <property type="entry name" value="P-loop containing nucleoside triphosphate hydrolases"/>
    <property type="match status" value="1"/>
</dbReference>
<dbReference type="PROSITE" id="PS50294">
    <property type="entry name" value="WD_REPEATS_REGION"/>
    <property type="match status" value="3"/>
</dbReference>
<evidence type="ECO:0000256" key="3">
    <source>
        <dbReference type="PROSITE-ProRule" id="PRU00221"/>
    </source>
</evidence>
<dbReference type="Pfam" id="PF00400">
    <property type="entry name" value="WD40"/>
    <property type="match status" value="5"/>
</dbReference>
<evidence type="ECO:0000256" key="1">
    <source>
        <dbReference type="ARBA" id="ARBA00022574"/>
    </source>
</evidence>
<feature type="region of interest" description="Disordered" evidence="4">
    <location>
        <begin position="1"/>
        <end position="33"/>
    </location>
</feature>
<feature type="compositionally biased region" description="Low complexity" evidence="4">
    <location>
        <begin position="20"/>
        <end position="30"/>
    </location>
</feature>
<dbReference type="PANTHER" id="PTHR44129">
    <property type="entry name" value="WD REPEAT-CONTAINING PROTEIN POP1"/>
    <property type="match status" value="1"/>
</dbReference>
<keyword evidence="1 3" id="KW-0853">WD repeat</keyword>
<feature type="domain" description="Novel STAND NTPase 1" evidence="5">
    <location>
        <begin position="253"/>
        <end position="645"/>
    </location>
</feature>
<proteinExistence type="predicted"/>
<dbReference type="Proteomes" id="UP001235712">
    <property type="component" value="Unassembled WGS sequence"/>
</dbReference>
<evidence type="ECO:0000313" key="6">
    <source>
        <dbReference type="EMBL" id="MDP9828436.1"/>
    </source>
</evidence>
<dbReference type="InterPro" id="IPR001680">
    <property type="entry name" value="WD40_rpt"/>
</dbReference>
<organism evidence="6 7">
    <name type="scientific">Kineosporia succinea</name>
    <dbReference type="NCBI Taxonomy" id="84632"/>
    <lineage>
        <taxon>Bacteria</taxon>
        <taxon>Bacillati</taxon>
        <taxon>Actinomycetota</taxon>
        <taxon>Actinomycetes</taxon>
        <taxon>Kineosporiales</taxon>
        <taxon>Kineosporiaceae</taxon>
        <taxon>Kineosporia</taxon>
    </lineage>
</organism>
<name>A0ABT9P7A6_9ACTN</name>
<comment type="caution">
    <text evidence="6">The sequence shown here is derived from an EMBL/GenBank/DDBJ whole genome shotgun (WGS) entry which is preliminary data.</text>
</comment>
<feature type="repeat" description="WD" evidence="3">
    <location>
        <begin position="1312"/>
        <end position="1354"/>
    </location>
</feature>
<dbReference type="InterPro" id="IPR015943">
    <property type="entry name" value="WD40/YVTN_repeat-like_dom_sf"/>
</dbReference>
<evidence type="ECO:0000259" key="5">
    <source>
        <dbReference type="Pfam" id="PF20703"/>
    </source>
</evidence>
<feature type="repeat" description="WD" evidence="3">
    <location>
        <begin position="792"/>
        <end position="823"/>
    </location>
</feature>
<protein>
    <submittedName>
        <fullName evidence="6">WD40 repeat protein</fullName>
    </submittedName>
</protein>
<gene>
    <name evidence="6" type="ORF">J2S57_004185</name>
</gene>
<dbReference type="InterPro" id="IPR027417">
    <property type="entry name" value="P-loop_NTPase"/>
</dbReference>
<dbReference type="EMBL" id="JAUSQZ010000001">
    <property type="protein sequence ID" value="MDP9828436.1"/>
    <property type="molecule type" value="Genomic_DNA"/>
</dbReference>
<reference evidence="6 7" key="1">
    <citation type="submission" date="2023-07" db="EMBL/GenBank/DDBJ databases">
        <title>Sequencing the genomes of 1000 actinobacteria strains.</title>
        <authorList>
            <person name="Klenk H.-P."/>
        </authorList>
    </citation>
    <scope>NUCLEOTIDE SEQUENCE [LARGE SCALE GENOMIC DNA]</scope>
    <source>
        <strain evidence="6 7">DSM 44388</strain>
    </source>
</reference>
<dbReference type="InterPro" id="IPR049052">
    <property type="entry name" value="nSTAND1"/>
</dbReference>
<feature type="repeat" description="WD" evidence="3">
    <location>
        <begin position="1355"/>
        <end position="1396"/>
    </location>
</feature>
<dbReference type="SUPFAM" id="SSF50978">
    <property type="entry name" value="WD40 repeat-like"/>
    <property type="match status" value="2"/>
</dbReference>
<feature type="compositionally biased region" description="Basic and acidic residues" evidence="4">
    <location>
        <begin position="1"/>
        <end position="18"/>
    </location>
</feature>
<dbReference type="InterPro" id="IPR050349">
    <property type="entry name" value="WD_LIS1/nudF_dynein_reg"/>
</dbReference>
<evidence type="ECO:0000313" key="7">
    <source>
        <dbReference type="Proteomes" id="UP001235712"/>
    </source>
</evidence>
<keyword evidence="2" id="KW-0677">Repeat</keyword>
<dbReference type="InterPro" id="IPR036322">
    <property type="entry name" value="WD40_repeat_dom_sf"/>
</dbReference>
<dbReference type="RefSeq" id="WP_307245615.1">
    <property type="nucleotide sequence ID" value="NZ_JAUSQZ010000001.1"/>
</dbReference>
<dbReference type="Pfam" id="PF20703">
    <property type="entry name" value="nSTAND1"/>
    <property type="match status" value="1"/>
</dbReference>
<evidence type="ECO:0000256" key="2">
    <source>
        <dbReference type="ARBA" id="ARBA00022737"/>
    </source>
</evidence>
<dbReference type="SMART" id="SM00320">
    <property type="entry name" value="WD40"/>
    <property type="match status" value="9"/>
</dbReference>